<organism evidence="2 3">
    <name type="scientific">Acinetobacter soli</name>
    <dbReference type="NCBI Taxonomy" id="487316"/>
    <lineage>
        <taxon>Bacteria</taxon>
        <taxon>Pseudomonadati</taxon>
        <taxon>Pseudomonadota</taxon>
        <taxon>Gammaproteobacteria</taxon>
        <taxon>Moraxellales</taxon>
        <taxon>Moraxellaceae</taxon>
        <taxon>Acinetobacter</taxon>
    </lineage>
</organism>
<keyword evidence="1" id="KW-0812">Transmembrane</keyword>
<dbReference type="AlphaFoldDB" id="A0A1P8EGQ0"/>
<proteinExistence type="predicted"/>
<evidence type="ECO:0000313" key="2">
    <source>
        <dbReference type="EMBL" id="APV35383.1"/>
    </source>
</evidence>
<reference evidence="2 3" key="1">
    <citation type="submission" date="2016-08" db="EMBL/GenBank/DDBJ databases">
        <title>Complete genome sequence of Acinetobacter baylyi strain GFJ2.</title>
        <authorList>
            <person name="Tabata M."/>
            <person name="Kuboki S."/>
            <person name="Gibu N."/>
            <person name="Kinouchi Y."/>
            <person name="Vangnai A."/>
            <person name="Kasai D."/>
            <person name="Fukuda M."/>
        </authorList>
    </citation>
    <scope>NUCLEOTIDE SEQUENCE [LARGE SCALE GENOMIC DNA]</scope>
    <source>
        <strain evidence="2 3">GFJ2</strain>
    </source>
</reference>
<evidence type="ECO:0000256" key="1">
    <source>
        <dbReference type="SAM" id="Phobius"/>
    </source>
</evidence>
<dbReference type="STRING" id="487316.BEN76_04895"/>
<dbReference type="RefSeq" id="WP_076032438.1">
    <property type="nucleotide sequence ID" value="NZ_BHGF01000033.1"/>
</dbReference>
<keyword evidence="1" id="KW-0472">Membrane</keyword>
<protein>
    <submittedName>
        <fullName evidence="2">Metal-dependent hydrolase</fullName>
    </submittedName>
</protein>
<dbReference type="eggNOG" id="COG3687">
    <property type="taxonomic scope" value="Bacteria"/>
</dbReference>
<dbReference type="PANTHER" id="PTHR39456">
    <property type="entry name" value="METAL-DEPENDENT HYDROLASE"/>
    <property type="match status" value="1"/>
</dbReference>
<keyword evidence="2" id="KW-0378">Hydrolase</keyword>
<gene>
    <name evidence="2" type="ORF">BEN76_04895</name>
</gene>
<keyword evidence="1" id="KW-1133">Transmembrane helix</keyword>
<sequence length="320" mass="37045">MISTAVKKSVQAFKPMPKFELPDYTQKPAIPIRHIAVGFDGKEIDFAFYMNNQFASTFFATLSVFLTYGEDLVIETARYHRDFVKDPLLKQRVTSLIGQEAIHSKLHNEFNDAIAHEAVNFPVKLYRFLGEKFFDNIFLKFPQPLKLSMMAGIEHFTAVLAEYMMKHEKNFYYSNDAKTRAMWMWHMLEESEHKDIAYDVYQLLNGNYALRAAGFFIAFGTILGLIPFSTLFVPVLRQPKDLVTRKFWKDAKRGVALIFSPNDGVFGSTMGQIFDYLRRDFHPNDHDTSEYLEYYKEKLLKEGGAIAPYLVKVFTPALRS</sequence>
<dbReference type="GeneID" id="67511226"/>
<dbReference type="InterPro" id="IPR016516">
    <property type="entry name" value="UCP07580"/>
</dbReference>
<evidence type="ECO:0000313" key="3">
    <source>
        <dbReference type="Proteomes" id="UP000185674"/>
    </source>
</evidence>
<accession>A0A1P8EGQ0</accession>
<dbReference type="Pfam" id="PF10118">
    <property type="entry name" value="Metal_hydrol"/>
    <property type="match status" value="1"/>
</dbReference>
<dbReference type="EMBL" id="CP016896">
    <property type="protein sequence ID" value="APV35383.1"/>
    <property type="molecule type" value="Genomic_DNA"/>
</dbReference>
<dbReference type="PIRSF" id="PIRSF007580">
    <property type="entry name" value="UCP07580"/>
    <property type="match status" value="1"/>
</dbReference>
<dbReference type="GO" id="GO:0016787">
    <property type="term" value="F:hydrolase activity"/>
    <property type="evidence" value="ECO:0007669"/>
    <property type="project" value="UniProtKB-KW"/>
</dbReference>
<dbReference type="PANTHER" id="PTHR39456:SF1">
    <property type="entry name" value="METAL-DEPENDENT HYDROLASE"/>
    <property type="match status" value="1"/>
</dbReference>
<dbReference type="KEGG" id="asol:BEN76_04895"/>
<feature type="transmembrane region" description="Helical" evidence="1">
    <location>
        <begin position="212"/>
        <end position="236"/>
    </location>
</feature>
<name>A0A1P8EGQ0_9GAMM</name>
<dbReference type="Proteomes" id="UP000185674">
    <property type="component" value="Chromosome"/>
</dbReference>